<dbReference type="InterPro" id="IPR002401">
    <property type="entry name" value="Cyt_P450_E_grp-I"/>
</dbReference>
<evidence type="ECO:0000256" key="9">
    <source>
        <dbReference type="ARBA" id="ARBA00022848"/>
    </source>
</evidence>
<evidence type="ECO:0000256" key="13">
    <source>
        <dbReference type="ARBA" id="ARBA00023136"/>
    </source>
</evidence>
<dbReference type="GeneID" id="113519329"/>
<keyword evidence="11 15" id="KW-0408">Iron</keyword>
<comment type="catalytic activity">
    <reaction evidence="14">
        <text>an organic molecule + reduced [NADPH--hemoprotein reductase] + O2 = an alcohol + oxidized [NADPH--hemoprotein reductase] + H2O + H(+)</text>
        <dbReference type="Rhea" id="RHEA:17149"/>
        <dbReference type="Rhea" id="RHEA-COMP:11964"/>
        <dbReference type="Rhea" id="RHEA-COMP:11965"/>
        <dbReference type="ChEBI" id="CHEBI:15377"/>
        <dbReference type="ChEBI" id="CHEBI:15378"/>
        <dbReference type="ChEBI" id="CHEBI:15379"/>
        <dbReference type="ChEBI" id="CHEBI:30879"/>
        <dbReference type="ChEBI" id="CHEBI:57618"/>
        <dbReference type="ChEBI" id="CHEBI:58210"/>
        <dbReference type="ChEBI" id="CHEBI:142491"/>
        <dbReference type="EC" id="1.14.14.1"/>
    </reaction>
</comment>
<evidence type="ECO:0000256" key="12">
    <source>
        <dbReference type="ARBA" id="ARBA00023033"/>
    </source>
</evidence>
<dbReference type="PRINTS" id="PR00385">
    <property type="entry name" value="P450"/>
</dbReference>
<keyword evidence="7 15" id="KW-0479">Metal-binding</keyword>
<proteinExistence type="inferred from homology"/>
<dbReference type="GO" id="GO:0020037">
    <property type="term" value="F:heme binding"/>
    <property type="evidence" value="ECO:0007669"/>
    <property type="project" value="InterPro"/>
</dbReference>
<evidence type="ECO:0000256" key="2">
    <source>
        <dbReference type="ARBA" id="ARBA00004174"/>
    </source>
</evidence>
<dbReference type="PANTHER" id="PTHR24292:SF54">
    <property type="entry name" value="CYP9F3-RELATED"/>
    <property type="match status" value="1"/>
</dbReference>
<dbReference type="PANTHER" id="PTHR24292">
    <property type="entry name" value="CYTOCHROME P450"/>
    <property type="match status" value="1"/>
</dbReference>
<comment type="subcellular location">
    <subcellularLocation>
        <location evidence="3">Endoplasmic reticulum membrane</location>
        <topology evidence="3">Peripheral membrane protein</topology>
    </subcellularLocation>
    <subcellularLocation>
        <location evidence="2">Microsome membrane</location>
        <topology evidence="2">Peripheral membrane protein</topology>
    </subcellularLocation>
</comment>
<evidence type="ECO:0000256" key="3">
    <source>
        <dbReference type="ARBA" id="ARBA00004406"/>
    </source>
</evidence>
<evidence type="ECO:0000256" key="8">
    <source>
        <dbReference type="ARBA" id="ARBA00022824"/>
    </source>
</evidence>
<dbReference type="SUPFAM" id="SSF48264">
    <property type="entry name" value="Cytochrome P450"/>
    <property type="match status" value="1"/>
</dbReference>
<keyword evidence="10 16" id="KW-0560">Oxidoreductase</keyword>
<dbReference type="GO" id="GO:0016712">
    <property type="term" value="F:oxidoreductase activity, acting on paired donors, with incorporation or reduction of molecular oxygen, reduced flavin or flavoprotein as one donor, and incorporation of one atom of oxygen"/>
    <property type="evidence" value="ECO:0007669"/>
    <property type="project" value="UniProtKB-EC"/>
</dbReference>
<dbReference type="KEGG" id="gmw:113519329"/>
<accession>A0A6J1WW17</accession>
<keyword evidence="12 16" id="KW-0503">Monooxygenase</keyword>
<gene>
    <name evidence="18" type="primary">LOC113519329</name>
</gene>
<evidence type="ECO:0000256" key="14">
    <source>
        <dbReference type="ARBA" id="ARBA00047827"/>
    </source>
</evidence>
<comment type="similarity">
    <text evidence="4 16">Belongs to the cytochrome P450 family.</text>
</comment>
<reference evidence="18" key="1">
    <citation type="submission" date="2025-08" db="UniProtKB">
        <authorList>
            <consortium name="RefSeq"/>
        </authorList>
    </citation>
    <scope>IDENTIFICATION</scope>
    <source>
        <tissue evidence="18">Whole larvae</tissue>
    </source>
</reference>
<feature type="binding site" description="axial binding residue" evidence="15">
    <location>
        <position position="437"/>
    </location>
    <ligand>
        <name>heme</name>
        <dbReference type="ChEBI" id="CHEBI:30413"/>
    </ligand>
    <ligandPart>
        <name>Fe</name>
        <dbReference type="ChEBI" id="CHEBI:18248"/>
    </ligandPart>
</feature>
<evidence type="ECO:0000256" key="6">
    <source>
        <dbReference type="ARBA" id="ARBA00022617"/>
    </source>
</evidence>
<evidence type="ECO:0000256" key="7">
    <source>
        <dbReference type="ARBA" id="ARBA00022723"/>
    </source>
</evidence>
<organism evidence="17 18">
    <name type="scientific">Galleria mellonella</name>
    <name type="common">Greater wax moth</name>
    <dbReference type="NCBI Taxonomy" id="7137"/>
    <lineage>
        <taxon>Eukaryota</taxon>
        <taxon>Metazoa</taxon>
        <taxon>Ecdysozoa</taxon>
        <taxon>Arthropoda</taxon>
        <taxon>Hexapoda</taxon>
        <taxon>Insecta</taxon>
        <taxon>Pterygota</taxon>
        <taxon>Neoptera</taxon>
        <taxon>Endopterygota</taxon>
        <taxon>Lepidoptera</taxon>
        <taxon>Glossata</taxon>
        <taxon>Ditrysia</taxon>
        <taxon>Pyraloidea</taxon>
        <taxon>Pyralidae</taxon>
        <taxon>Galleriinae</taxon>
        <taxon>Galleria</taxon>
    </lineage>
</organism>
<dbReference type="GO" id="GO:0005506">
    <property type="term" value="F:iron ion binding"/>
    <property type="evidence" value="ECO:0007669"/>
    <property type="project" value="InterPro"/>
</dbReference>
<evidence type="ECO:0000256" key="4">
    <source>
        <dbReference type="ARBA" id="ARBA00010617"/>
    </source>
</evidence>
<dbReference type="Pfam" id="PF00067">
    <property type="entry name" value="p450"/>
    <property type="match status" value="1"/>
</dbReference>
<protein>
    <recommendedName>
        <fullName evidence="5">unspecific monooxygenase</fullName>
        <ecNumber evidence="5">1.14.14.1</ecNumber>
    </recommendedName>
</protein>
<evidence type="ECO:0000256" key="1">
    <source>
        <dbReference type="ARBA" id="ARBA00001971"/>
    </source>
</evidence>
<dbReference type="GO" id="GO:0005789">
    <property type="term" value="C:endoplasmic reticulum membrane"/>
    <property type="evidence" value="ECO:0007669"/>
    <property type="project" value="UniProtKB-SubCell"/>
</dbReference>
<dbReference type="CDD" id="cd11056">
    <property type="entry name" value="CYP6-like"/>
    <property type="match status" value="1"/>
</dbReference>
<name>A0A6J1WW17_GALME</name>
<dbReference type="Gene3D" id="1.10.630.10">
    <property type="entry name" value="Cytochrome P450"/>
    <property type="match status" value="1"/>
</dbReference>
<keyword evidence="13" id="KW-0472">Membrane</keyword>
<keyword evidence="9" id="KW-0492">Microsome</keyword>
<dbReference type="InterPro" id="IPR036396">
    <property type="entry name" value="Cyt_P450_sf"/>
</dbReference>
<evidence type="ECO:0000313" key="18">
    <source>
        <dbReference type="RefSeq" id="XP_026760189.2"/>
    </source>
</evidence>
<evidence type="ECO:0000313" key="17">
    <source>
        <dbReference type="Proteomes" id="UP001652740"/>
    </source>
</evidence>
<keyword evidence="8" id="KW-0256">Endoplasmic reticulum</keyword>
<evidence type="ECO:0000256" key="15">
    <source>
        <dbReference type="PIRSR" id="PIRSR602401-1"/>
    </source>
</evidence>
<dbReference type="RefSeq" id="XP_026760189.2">
    <property type="nucleotide sequence ID" value="XM_026904388.2"/>
</dbReference>
<evidence type="ECO:0000256" key="10">
    <source>
        <dbReference type="ARBA" id="ARBA00023002"/>
    </source>
</evidence>
<dbReference type="Proteomes" id="UP001652740">
    <property type="component" value="Unplaced"/>
</dbReference>
<evidence type="ECO:0000256" key="11">
    <source>
        <dbReference type="ARBA" id="ARBA00023004"/>
    </source>
</evidence>
<dbReference type="AlphaFoldDB" id="A0A6J1WW17"/>
<evidence type="ECO:0000256" key="5">
    <source>
        <dbReference type="ARBA" id="ARBA00012109"/>
    </source>
</evidence>
<dbReference type="PROSITE" id="PS00086">
    <property type="entry name" value="CYTOCHROME_P450"/>
    <property type="match status" value="1"/>
</dbReference>
<dbReference type="InterPro" id="IPR050476">
    <property type="entry name" value="Insect_CytP450_Detox"/>
</dbReference>
<evidence type="ECO:0000256" key="16">
    <source>
        <dbReference type="RuleBase" id="RU000461"/>
    </source>
</evidence>
<sequence length="498" mass="57822">MWSYVIITLCAFAIWLYLHWRHTSQYWSKRGVPHLPPHPILGSLTFLQRRNPALWLREMYRHFDTPYVGLWLVWRPALLVNSPDIARRVLVKDADNFKNRFLSSGTSDPIGQLNLFTVNDPIWSYMRKRLSPVFTSAKLKNLNGLVTEKASLLIQRIHNECKRSDPIDLRSMYSDYTTDVIGTAAFGVSSEATLNGKSHLRDVTKEFMKFNVLRGIAWCSIFFFPRLVDIFRFSFFPKTTTDYFRRVYRAMVIQRRDNIGRENKDLLDALLKIQEESVKNNEDVTEDMLVSQAAIFLQGGFDTSASTLTFMTYEVAHQPQIQEKLYKEILNASEKYTKEEFNSIILSNGLTYMNCVINETLRKYPVMGWLDRIAANDYQIDSKLTITAGTPVYVNTVGMHYDPKYFPQPEKFDPDRFLHGDVEPFTYMPFGEGPRVCIGQRFAYITLRKAMTAIFLNFEVRPLANTPKPEECELEKKGLFLVPANVMSVEFVPRNRTF</sequence>
<dbReference type="PRINTS" id="PR00463">
    <property type="entry name" value="EP450I"/>
</dbReference>
<keyword evidence="6 15" id="KW-0349">Heme</keyword>
<keyword evidence="17" id="KW-1185">Reference proteome</keyword>
<comment type="cofactor">
    <cofactor evidence="1 15">
        <name>heme</name>
        <dbReference type="ChEBI" id="CHEBI:30413"/>
    </cofactor>
</comment>
<dbReference type="InterPro" id="IPR001128">
    <property type="entry name" value="Cyt_P450"/>
</dbReference>
<dbReference type="InParanoid" id="A0A6J1WW17"/>
<dbReference type="EC" id="1.14.14.1" evidence="5"/>
<dbReference type="InterPro" id="IPR017972">
    <property type="entry name" value="Cyt_P450_CS"/>
</dbReference>